<organism evidence="2 3">
    <name type="scientific">Parashewanella curva</name>
    <dbReference type="NCBI Taxonomy" id="2338552"/>
    <lineage>
        <taxon>Bacteria</taxon>
        <taxon>Pseudomonadati</taxon>
        <taxon>Pseudomonadota</taxon>
        <taxon>Gammaproteobacteria</taxon>
        <taxon>Alteromonadales</taxon>
        <taxon>Shewanellaceae</taxon>
        <taxon>Parashewanella</taxon>
    </lineage>
</organism>
<dbReference type="Proteomes" id="UP000281474">
    <property type="component" value="Unassembled WGS sequence"/>
</dbReference>
<reference evidence="2 3" key="1">
    <citation type="submission" date="2018-09" db="EMBL/GenBank/DDBJ databases">
        <title>Phylogeny of the Shewanellaceae, and recommendation for two new genera, Pseudoshewanella and Parashewanella.</title>
        <authorList>
            <person name="Wang G."/>
        </authorList>
    </citation>
    <scope>NUCLEOTIDE SEQUENCE [LARGE SCALE GENOMIC DNA]</scope>
    <source>
        <strain evidence="2 3">C51</strain>
    </source>
</reference>
<evidence type="ECO:0000313" key="3">
    <source>
        <dbReference type="Proteomes" id="UP000281474"/>
    </source>
</evidence>
<name>A0A3L8Q3A5_9GAMM</name>
<dbReference type="EMBL" id="QZEI01000001">
    <property type="protein sequence ID" value="RLV61669.1"/>
    <property type="molecule type" value="Genomic_DNA"/>
</dbReference>
<dbReference type="RefSeq" id="WP_121837068.1">
    <property type="nucleotide sequence ID" value="NZ_ML014753.1"/>
</dbReference>
<proteinExistence type="predicted"/>
<sequence>MIRLEHVNIVVRDLDETLAFYQAAFPHWKVRGGGENIRYGMASNWLHFGDDYHYLAFSDHGIEDGRDLKTSQIGLAHIAFTVSNLDALIIRLESAGYQIAINGAEDPSHKSVYFIDPNGIEVEFVEYLTDLPSERNRY</sequence>
<feature type="domain" description="VOC" evidence="1">
    <location>
        <begin position="3"/>
        <end position="127"/>
    </location>
</feature>
<dbReference type="InterPro" id="IPR029068">
    <property type="entry name" value="Glyas_Bleomycin-R_OHBP_Dase"/>
</dbReference>
<dbReference type="CDD" id="cd06587">
    <property type="entry name" value="VOC"/>
    <property type="match status" value="1"/>
</dbReference>
<dbReference type="InterPro" id="IPR037523">
    <property type="entry name" value="VOC_core"/>
</dbReference>
<dbReference type="PANTHER" id="PTHR36113">
    <property type="entry name" value="LYASE, PUTATIVE-RELATED-RELATED"/>
    <property type="match status" value="1"/>
</dbReference>
<dbReference type="Gene3D" id="3.10.180.10">
    <property type="entry name" value="2,3-Dihydroxybiphenyl 1,2-Dioxygenase, domain 1"/>
    <property type="match status" value="1"/>
</dbReference>
<dbReference type="InterPro" id="IPR004360">
    <property type="entry name" value="Glyas_Fos-R_dOase_dom"/>
</dbReference>
<dbReference type="OrthoDB" id="9179860at2"/>
<dbReference type="PANTHER" id="PTHR36113:SF1">
    <property type="entry name" value="GLYOXALASE_BLEOMYCIN RESISTANCE PROTEIN_DIOXYGENASE"/>
    <property type="match status" value="1"/>
</dbReference>
<accession>A0A3L8Q3A5</accession>
<protein>
    <submittedName>
        <fullName evidence="2">VOC family protein</fullName>
    </submittedName>
</protein>
<dbReference type="InterPro" id="IPR051332">
    <property type="entry name" value="Fosfomycin_Res_Enzymes"/>
</dbReference>
<evidence type="ECO:0000259" key="1">
    <source>
        <dbReference type="PROSITE" id="PS51819"/>
    </source>
</evidence>
<dbReference type="AlphaFoldDB" id="A0A3L8Q3A5"/>
<comment type="caution">
    <text evidence="2">The sequence shown here is derived from an EMBL/GenBank/DDBJ whole genome shotgun (WGS) entry which is preliminary data.</text>
</comment>
<dbReference type="SUPFAM" id="SSF54593">
    <property type="entry name" value="Glyoxalase/Bleomycin resistance protein/Dihydroxybiphenyl dioxygenase"/>
    <property type="match status" value="1"/>
</dbReference>
<evidence type="ECO:0000313" key="2">
    <source>
        <dbReference type="EMBL" id="RLV61669.1"/>
    </source>
</evidence>
<keyword evidence="3" id="KW-1185">Reference proteome</keyword>
<dbReference type="Pfam" id="PF00903">
    <property type="entry name" value="Glyoxalase"/>
    <property type="match status" value="1"/>
</dbReference>
<gene>
    <name evidence="2" type="ORF">D5018_00695</name>
</gene>
<dbReference type="PROSITE" id="PS51819">
    <property type="entry name" value="VOC"/>
    <property type="match status" value="1"/>
</dbReference>